<evidence type="ECO:0000259" key="2">
    <source>
        <dbReference type="PROSITE" id="PS51462"/>
    </source>
</evidence>
<evidence type="ECO:0000256" key="1">
    <source>
        <dbReference type="ARBA" id="ARBA00022801"/>
    </source>
</evidence>
<dbReference type="InterPro" id="IPR051325">
    <property type="entry name" value="Nudix_hydrolase_domain"/>
</dbReference>
<dbReference type="GO" id="GO:0006754">
    <property type="term" value="P:ATP biosynthetic process"/>
    <property type="evidence" value="ECO:0007669"/>
    <property type="project" value="TreeGrafter"/>
</dbReference>
<dbReference type="PROSITE" id="PS51462">
    <property type="entry name" value="NUDIX"/>
    <property type="match status" value="1"/>
</dbReference>
<dbReference type="Gene3D" id="3.90.79.10">
    <property type="entry name" value="Nucleoside Triphosphate Pyrophosphohydrolase"/>
    <property type="match status" value="1"/>
</dbReference>
<dbReference type="SUPFAM" id="SSF55811">
    <property type="entry name" value="Nudix"/>
    <property type="match status" value="1"/>
</dbReference>
<dbReference type="PANTHER" id="PTHR21340">
    <property type="entry name" value="DIADENOSINE 5,5-P1,P4-TETRAPHOSPHATE PYROPHOSPHOHYDROLASE MUTT"/>
    <property type="match status" value="1"/>
</dbReference>
<dbReference type="PANTHER" id="PTHR21340:SF0">
    <property type="entry name" value="BIS(5'-NUCLEOSYL)-TETRAPHOSPHATASE [ASYMMETRICAL]"/>
    <property type="match status" value="1"/>
</dbReference>
<accession>A0A6C0C901</accession>
<proteinExistence type="predicted"/>
<name>A0A6C0C901_9ZZZZ</name>
<feature type="domain" description="Nudix hydrolase" evidence="2">
    <location>
        <begin position="162"/>
        <end position="347"/>
    </location>
</feature>
<dbReference type="GO" id="GO:0006167">
    <property type="term" value="P:AMP biosynthetic process"/>
    <property type="evidence" value="ECO:0007669"/>
    <property type="project" value="TreeGrafter"/>
</dbReference>
<dbReference type="InterPro" id="IPR015797">
    <property type="entry name" value="NUDIX_hydrolase-like_dom_sf"/>
</dbReference>
<sequence length="361" mass="43147">MEYETKYNKKKICINCGKHDHEFKLCRDPITSFGIVNVKILDCYDDKNNLFKSNFSTKKNVKYILTSRKYSYVKCNITDCIRVNEGTNNYKLDNESIKYNVESQIQKFCYYKNKVLFLMVSRRFSIGFIEFVRGKYQVTDSNTIIKLFEQMSANEISMIQNNSYDDLLFFFLNKNNETKENLLHNTYNGKYSLEYLEAKNKFDMLSDPENEKNGTIPWGLNFYIKNIKPKWKTVEWGFPKGRRGKRTEENLSCACREFEEETGYHSSDYHILNRIEPIEEYLVGTNNVNYKHIYYLAIDMFDPNQSKLSNFDEYEIGDVKWFTFDDAIKNIRPYHVGKKCILTKIYMFIINYLVWHDEYLL</sequence>
<organism evidence="3">
    <name type="scientific">viral metagenome</name>
    <dbReference type="NCBI Taxonomy" id="1070528"/>
    <lineage>
        <taxon>unclassified sequences</taxon>
        <taxon>metagenomes</taxon>
        <taxon>organismal metagenomes</taxon>
    </lineage>
</organism>
<dbReference type="EMBL" id="MN739363">
    <property type="protein sequence ID" value="QHT01058.1"/>
    <property type="molecule type" value="Genomic_DNA"/>
</dbReference>
<dbReference type="InterPro" id="IPR000086">
    <property type="entry name" value="NUDIX_hydrolase_dom"/>
</dbReference>
<dbReference type="GO" id="GO:0004081">
    <property type="term" value="F:bis(5'-nucleosyl)-tetraphosphatase (asymmetrical) activity"/>
    <property type="evidence" value="ECO:0007669"/>
    <property type="project" value="TreeGrafter"/>
</dbReference>
<dbReference type="AlphaFoldDB" id="A0A6C0C901"/>
<dbReference type="Pfam" id="PF00293">
    <property type="entry name" value="NUDIX"/>
    <property type="match status" value="1"/>
</dbReference>
<protein>
    <recommendedName>
        <fullName evidence="2">Nudix hydrolase domain-containing protein</fullName>
    </recommendedName>
</protein>
<evidence type="ECO:0000313" key="3">
    <source>
        <dbReference type="EMBL" id="QHT01058.1"/>
    </source>
</evidence>
<keyword evidence="1" id="KW-0378">Hydrolase</keyword>
<reference evidence="3" key="1">
    <citation type="journal article" date="2020" name="Nature">
        <title>Giant virus diversity and host interactions through global metagenomics.</title>
        <authorList>
            <person name="Schulz F."/>
            <person name="Roux S."/>
            <person name="Paez-Espino D."/>
            <person name="Jungbluth S."/>
            <person name="Walsh D.A."/>
            <person name="Denef V.J."/>
            <person name="McMahon K.D."/>
            <person name="Konstantinidis K.T."/>
            <person name="Eloe-Fadrosh E.A."/>
            <person name="Kyrpides N.C."/>
            <person name="Woyke T."/>
        </authorList>
    </citation>
    <scope>NUCLEOTIDE SEQUENCE</scope>
    <source>
        <strain evidence="3">GVMAG-M-3300020192-26</strain>
    </source>
</reference>